<evidence type="ECO:0000313" key="2">
    <source>
        <dbReference type="EMBL" id="MXU84306.1"/>
    </source>
</evidence>
<organism evidence="2">
    <name type="scientific">Ixodes ricinus</name>
    <name type="common">Common tick</name>
    <name type="synonym">Acarus ricinus</name>
    <dbReference type="NCBI Taxonomy" id="34613"/>
    <lineage>
        <taxon>Eukaryota</taxon>
        <taxon>Metazoa</taxon>
        <taxon>Ecdysozoa</taxon>
        <taxon>Arthropoda</taxon>
        <taxon>Chelicerata</taxon>
        <taxon>Arachnida</taxon>
        <taxon>Acari</taxon>
        <taxon>Parasitiformes</taxon>
        <taxon>Ixodida</taxon>
        <taxon>Ixodoidea</taxon>
        <taxon>Ixodidae</taxon>
        <taxon>Ixodinae</taxon>
        <taxon>Ixodes</taxon>
    </lineage>
</organism>
<keyword evidence="1" id="KW-0472">Membrane</keyword>
<feature type="transmembrane region" description="Helical" evidence="1">
    <location>
        <begin position="21"/>
        <end position="43"/>
    </location>
</feature>
<protein>
    <submittedName>
        <fullName evidence="2">Uncharacterized protein</fullName>
    </submittedName>
</protein>
<accession>A0A6B0U821</accession>
<evidence type="ECO:0000256" key="1">
    <source>
        <dbReference type="SAM" id="Phobius"/>
    </source>
</evidence>
<reference evidence="2" key="1">
    <citation type="submission" date="2019-12" db="EMBL/GenBank/DDBJ databases">
        <title>An insight into the sialome of adult female Ixodes ricinus ticks feeding for 6 days.</title>
        <authorList>
            <person name="Perner J."/>
            <person name="Ribeiro J.M.C."/>
        </authorList>
    </citation>
    <scope>NUCLEOTIDE SEQUENCE</scope>
    <source>
        <strain evidence="2">Semi-engorged</strain>
        <tissue evidence="2">Salivary glands</tissue>
    </source>
</reference>
<dbReference type="EMBL" id="GIFC01002223">
    <property type="protein sequence ID" value="MXU84306.1"/>
    <property type="molecule type" value="Transcribed_RNA"/>
</dbReference>
<dbReference type="AlphaFoldDB" id="A0A6B0U821"/>
<keyword evidence="1" id="KW-0812">Transmembrane</keyword>
<keyword evidence="1" id="KW-1133">Transmembrane helix</keyword>
<feature type="transmembrane region" description="Helical" evidence="1">
    <location>
        <begin position="55"/>
        <end position="74"/>
    </location>
</feature>
<sequence>MQQFRFFFSFCKIYLMYNCTAELLCALDIVVFGPFFFFSSYIGLACTLNIHMLRLYTRLILLNFQSGVLSYVALRCWKTS</sequence>
<proteinExistence type="predicted"/>
<name>A0A6B0U821_IXORI</name>